<comment type="caution">
    <text evidence="2">The sequence shown here is derived from an EMBL/GenBank/DDBJ whole genome shotgun (WGS) entry which is preliminary data.</text>
</comment>
<keyword evidence="3" id="KW-1185">Reference proteome</keyword>
<sequence length="331" mass="33394">MASSEPSLADSGMPLAGGRDSYAGTVMSTAGYTAISEAQSKSGTAVTAQTQTGGRSTQYGGEGSTFSSPSPSVRSLTTTLTTMQSSNTNAFGGAPGGMGMGGNGGAAINGNNFGNGNGGGGGGTGASPSHVQSYSFTTQQIGSQFAHQFPTTVQQGVTSPQLNTYSSATANNLLTDNASVLTLASSSKQPRRRNSLDTNASIRALPPSSMFSNSRESLPLSVLSEMVNSGTASSINQPTTPTTTSVLLENGPGAGVDGTLNSFQSTDAASSERLNVYSSTGMTNLNPDRSSYYRRTTTGADAVSVRSGRGRHVRAESSPSSLSVGSSVVNV</sequence>
<proteinExistence type="predicted"/>
<feature type="region of interest" description="Disordered" evidence="1">
    <location>
        <begin position="307"/>
        <end position="331"/>
    </location>
</feature>
<dbReference type="OrthoDB" id="5377012at2759"/>
<name>A0A167UZZ4_9EURO</name>
<dbReference type="EMBL" id="AZGZ01000046">
    <property type="protein sequence ID" value="KZZ86839.1"/>
    <property type="molecule type" value="Genomic_DNA"/>
</dbReference>
<accession>A0A167UZZ4</accession>
<feature type="region of interest" description="Disordered" evidence="1">
    <location>
        <begin position="39"/>
        <end position="76"/>
    </location>
</feature>
<evidence type="ECO:0000256" key="1">
    <source>
        <dbReference type="SAM" id="MobiDB-lite"/>
    </source>
</evidence>
<gene>
    <name evidence="2" type="ORF">AAP_06178</name>
</gene>
<protein>
    <submittedName>
        <fullName evidence="2">Uncharacterized protein</fullName>
    </submittedName>
</protein>
<dbReference type="AlphaFoldDB" id="A0A167UZZ4"/>
<feature type="compositionally biased region" description="Low complexity" evidence="1">
    <location>
        <begin position="64"/>
        <end position="76"/>
    </location>
</feature>
<dbReference type="VEuPathDB" id="FungiDB:AAP_06178"/>
<organism evidence="2 3">
    <name type="scientific">Ascosphaera apis ARSEF 7405</name>
    <dbReference type="NCBI Taxonomy" id="392613"/>
    <lineage>
        <taxon>Eukaryota</taxon>
        <taxon>Fungi</taxon>
        <taxon>Dikarya</taxon>
        <taxon>Ascomycota</taxon>
        <taxon>Pezizomycotina</taxon>
        <taxon>Eurotiomycetes</taxon>
        <taxon>Eurotiomycetidae</taxon>
        <taxon>Onygenales</taxon>
        <taxon>Ascosphaeraceae</taxon>
        <taxon>Ascosphaera</taxon>
    </lineage>
</organism>
<reference evidence="2 3" key="1">
    <citation type="journal article" date="2016" name="Genome Biol. Evol.">
        <title>Divergent and convergent evolution of fungal pathogenicity.</title>
        <authorList>
            <person name="Shang Y."/>
            <person name="Xiao G."/>
            <person name="Zheng P."/>
            <person name="Cen K."/>
            <person name="Zhan S."/>
            <person name="Wang C."/>
        </authorList>
    </citation>
    <scope>NUCLEOTIDE SEQUENCE [LARGE SCALE GENOMIC DNA]</scope>
    <source>
        <strain evidence="2 3">ARSEF 7405</strain>
    </source>
</reference>
<dbReference type="Proteomes" id="UP000242877">
    <property type="component" value="Unassembled WGS sequence"/>
</dbReference>
<feature type="compositionally biased region" description="Low complexity" evidence="1">
    <location>
        <begin position="43"/>
        <end position="54"/>
    </location>
</feature>
<evidence type="ECO:0000313" key="2">
    <source>
        <dbReference type="EMBL" id="KZZ86839.1"/>
    </source>
</evidence>
<feature type="compositionally biased region" description="Low complexity" evidence="1">
    <location>
        <begin position="317"/>
        <end position="331"/>
    </location>
</feature>
<evidence type="ECO:0000313" key="3">
    <source>
        <dbReference type="Proteomes" id="UP000242877"/>
    </source>
</evidence>
<feature type="region of interest" description="Disordered" evidence="1">
    <location>
        <begin position="184"/>
        <end position="214"/>
    </location>
</feature>